<dbReference type="GO" id="GO:0016788">
    <property type="term" value="F:hydrolase activity, acting on ester bonds"/>
    <property type="evidence" value="ECO:0007669"/>
    <property type="project" value="InterPro"/>
</dbReference>
<dbReference type="Gene3D" id="1.10.575.10">
    <property type="entry name" value="P1 Nuclease"/>
    <property type="match status" value="1"/>
</dbReference>
<feature type="compositionally biased region" description="Polar residues" evidence="8">
    <location>
        <begin position="326"/>
        <end position="338"/>
    </location>
</feature>
<evidence type="ECO:0000256" key="7">
    <source>
        <dbReference type="ARBA" id="ARBA00023180"/>
    </source>
</evidence>
<accession>A5KDI1</accession>
<evidence type="ECO:0000256" key="6">
    <source>
        <dbReference type="ARBA" id="ARBA00023157"/>
    </source>
</evidence>
<dbReference type="GO" id="GO:0046872">
    <property type="term" value="F:metal ion binding"/>
    <property type="evidence" value="ECO:0007669"/>
    <property type="project" value="UniProtKB-KW"/>
</dbReference>
<dbReference type="VEuPathDB" id="PlasmoDB:PVX_249300"/>
<protein>
    <recommendedName>
        <fullName evidence="12">P1/s1 nuclease</fullName>
    </recommendedName>
</protein>
<keyword evidence="6" id="KW-1015">Disulfide bond</keyword>
<evidence type="ECO:0000313" key="11">
    <source>
        <dbReference type="Proteomes" id="UP000008333"/>
    </source>
</evidence>
<keyword evidence="5" id="KW-0378">Hydrolase</keyword>
<gene>
    <name evidence="10" type="ORF">PVX_249300</name>
</gene>
<keyword evidence="9" id="KW-0732">Signal</keyword>
<dbReference type="EMBL" id="AAKM01000973">
    <property type="protein sequence ID" value="EDL42588.1"/>
    <property type="molecule type" value="Genomic_DNA"/>
</dbReference>
<keyword evidence="4" id="KW-0255">Endonuclease</keyword>
<evidence type="ECO:0000313" key="10">
    <source>
        <dbReference type="EMBL" id="EDL42588.1"/>
    </source>
</evidence>
<keyword evidence="2" id="KW-0540">Nuclease</keyword>
<reference evidence="10 11" key="1">
    <citation type="journal article" date="2008" name="Nature">
        <title>Comparative genomics of the neglected human malaria parasite Plasmodium vivax.</title>
        <authorList>
            <person name="Carlton J.M."/>
            <person name="Adams J.H."/>
            <person name="Silva J.C."/>
            <person name="Bidwell S.L."/>
            <person name="Lorenzi H."/>
            <person name="Caler E."/>
            <person name="Crabtree J."/>
            <person name="Angiuoli S.V."/>
            <person name="Merino E.F."/>
            <person name="Amedeo P."/>
            <person name="Cheng Q."/>
            <person name="Coulson R.M."/>
            <person name="Crabb B.S."/>
            <person name="Del Portillo H.A."/>
            <person name="Essien K."/>
            <person name="Feldblyum T.V."/>
            <person name="Fernandez-Becerra C."/>
            <person name="Gilson P.R."/>
            <person name="Gueye A.H."/>
            <person name="Guo X."/>
            <person name="Kang'a S."/>
            <person name="Kooij T.W."/>
            <person name="Korsinczky M."/>
            <person name="Meyer E.V."/>
            <person name="Nene V."/>
            <person name="Paulsen I."/>
            <person name="White O."/>
            <person name="Ralph S.A."/>
            <person name="Ren Q."/>
            <person name="Sargeant T.J."/>
            <person name="Salzberg S.L."/>
            <person name="Stoeckert C.J."/>
            <person name="Sullivan S.A."/>
            <person name="Yamamoto M.M."/>
            <person name="Hoffman S.L."/>
            <person name="Wortman J.R."/>
            <person name="Gardner M.J."/>
            <person name="Galinski M.R."/>
            <person name="Barnwell J.W."/>
            <person name="Fraser-Liggett C.M."/>
        </authorList>
    </citation>
    <scope>NUCLEOTIDE SEQUENCE [LARGE SCALE GENOMIC DNA]</scope>
    <source>
        <strain evidence="10 11">Salvador I</strain>
    </source>
</reference>
<evidence type="ECO:0000256" key="3">
    <source>
        <dbReference type="ARBA" id="ARBA00022723"/>
    </source>
</evidence>
<dbReference type="Pfam" id="PF02265">
    <property type="entry name" value="S1-P1_nuclease"/>
    <property type="match status" value="1"/>
</dbReference>
<dbReference type="GeneID" id="5471595"/>
<dbReference type="PhylomeDB" id="A5KDI1"/>
<evidence type="ECO:0000256" key="1">
    <source>
        <dbReference type="ARBA" id="ARBA00009547"/>
    </source>
</evidence>
<evidence type="ECO:0000256" key="5">
    <source>
        <dbReference type="ARBA" id="ARBA00022801"/>
    </source>
</evidence>
<dbReference type="GO" id="GO:0004519">
    <property type="term" value="F:endonuclease activity"/>
    <property type="evidence" value="ECO:0007669"/>
    <property type="project" value="UniProtKB-KW"/>
</dbReference>
<evidence type="ECO:0000256" key="2">
    <source>
        <dbReference type="ARBA" id="ARBA00022722"/>
    </source>
</evidence>
<comment type="caution">
    <text evidence="10">The sequence shown here is derived from an EMBL/GenBank/DDBJ whole genome shotgun (WGS) entry which is preliminary data.</text>
</comment>
<dbReference type="GO" id="GO:0003676">
    <property type="term" value="F:nucleic acid binding"/>
    <property type="evidence" value="ECO:0007669"/>
    <property type="project" value="InterPro"/>
</dbReference>
<feature type="region of interest" description="Disordered" evidence="8">
    <location>
        <begin position="323"/>
        <end position="370"/>
    </location>
</feature>
<evidence type="ECO:0000256" key="9">
    <source>
        <dbReference type="SAM" id="SignalP"/>
    </source>
</evidence>
<name>A5KDI1_PLAVS</name>
<dbReference type="AlphaFoldDB" id="A5KDI1"/>
<dbReference type="InterPro" id="IPR008947">
    <property type="entry name" value="PLipase_C/P1_nuclease_dom_sf"/>
</dbReference>
<evidence type="ECO:0000256" key="8">
    <source>
        <dbReference type="SAM" id="MobiDB-lite"/>
    </source>
</evidence>
<proteinExistence type="inferred from homology"/>
<evidence type="ECO:0000256" key="4">
    <source>
        <dbReference type="ARBA" id="ARBA00022759"/>
    </source>
</evidence>
<comment type="similarity">
    <text evidence="1">Belongs to the nuclease type I family.</text>
</comment>
<organism evidence="10 11">
    <name type="scientific">Plasmodium vivax (strain Salvador I)</name>
    <dbReference type="NCBI Taxonomy" id="126793"/>
    <lineage>
        <taxon>Eukaryota</taxon>
        <taxon>Sar</taxon>
        <taxon>Alveolata</taxon>
        <taxon>Apicomplexa</taxon>
        <taxon>Aconoidasida</taxon>
        <taxon>Haemosporida</taxon>
        <taxon>Plasmodiidae</taxon>
        <taxon>Plasmodium</taxon>
        <taxon>Plasmodium (Plasmodium)</taxon>
    </lineage>
</organism>
<dbReference type="InterPro" id="IPR003154">
    <property type="entry name" value="S1/P1nuclease"/>
</dbReference>
<dbReference type="PANTHER" id="PTHR33146:SF10">
    <property type="entry name" value="STRAND-SPECIFIC NUCLEASE, PUTATIVE-RELATED"/>
    <property type="match status" value="1"/>
</dbReference>
<dbReference type="SUPFAM" id="SSF48537">
    <property type="entry name" value="Phospholipase C/P1 nuclease"/>
    <property type="match status" value="1"/>
</dbReference>
<dbReference type="RefSeq" id="XP_001612381.1">
    <property type="nucleotide sequence ID" value="XM_001612331.1"/>
</dbReference>
<dbReference type="STRING" id="126793.A5KDI1"/>
<dbReference type="FunCoup" id="A5KDI1">
    <property type="interactions" value="1"/>
</dbReference>
<feature type="chain" id="PRO_5002685337" description="P1/s1 nuclease" evidence="9">
    <location>
        <begin position="22"/>
        <end position="370"/>
    </location>
</feature>
<keyword evidence="3" id="KW-0479">Metal-binding</keyword>
<dbReference type="InParanoid" id="A5KDI1"/>
<dbReference type="KEGG" id="pvx:PVX_249300"/>
<dbReference type="OMA" id="WLDDING"/>
<keyword evidence="11" id="KW-1185">Reference proteome</keyword>
<dbReference type="GO" id="GO:0006308">
    <property type="term" value="P:DNA catabolic process"/>
    <property type="evidence" value="ECO:0007669"/>
    <property type="project" value="InterPro"/>
</dbReference>
<sequence>MRNPIQALLLCALPLIQRVASWSDEPHMLIAYIAYENLNDNEKATIDRIFAHSHDKDFDNIISAATWPDHIKTPDPRRSHHSFPFERSEILDIFNDWHYVKTPYNPTKVHLPPKHLYGHKGKHNAAGITKHIYRTLVSIKKKPKYGSYYSYNFYLKYFIHLFADIHQPLHTLNFFNGHLINGDKGGNDITVTYGGLNGNIHYLCDSIFNSRRKKWPTVDVQKLKRDATTLMNSFPAHAFRSQLRIPRDKIAYIDTIVHQAYELALEYVYNKLPMHDLSKDKIFPVSKMFVTQLKNVLNHQMVLAGYRLAQYLKDILENVPDDLKGQDNSADIQHSGGRSSLEGPRFEGKPIPNPLLGLDSTRTGHHHHHH</sequence>
<dbReference type="Proteomes" id="UP000008333">
    <property type="component" value="Unassembled WGS sequence"/>
</dbReference>
<feature type="signal peptide" evidence="9">
    <location>
        <begin position="1"/>
        <end position="21"/>
    </location>
</feature>
<evidence type="ECO:0008006" key="12">
    <source>
        <dbReference type="Google" id="ProtNLM"/>
    </source>
</evidence>
<keyword evidence="7" id="KW-0325">Glycoprotein</keyword>
<dbReference type="CDD" id="cd11010">
    <property type="entry name" value="S1-P1_nuclease"/>
    <property type="match status" value="1"/>
</dbReference>
<dbReference type="PANTHER" id="PTHR33146">
    <property type="entry name" value="ENDONUCLEASE 4"/>
    <property type="match status" value="1"/>
</dbReference>